<dbReference type="GO" id="GO:0008270">
    <property type="term" value="F:zinc ion binding"/>
    <property type="evidence" value="ECO:0007669"/>
    <property type="project" value="UniProtKB-KW"/>
</dbReference>
<dbReference type="CDD" id="cd06008">
    <property type="entry name" value="NF-X1-zinc-finger"/>
    <property type="match status" value="6"/>
</dbReference>
<dbReference type="InterPro" id="IPR001374">
    <property type="entry name" value="R3H_dom"/>
</dbReference>
<evidence type="ECO:0000313" key="23">
    <source>
        <dbReference type="RefSeq" id="XP_026123622.1"/>
    </source>
</evidence>
<gene>
    <name evidence="23" type="primary">nfx1</name>
</gene>
<feature type="domain" description="R3H" evidence="21">
    <location>
        <begin position="1486"/>
        <end position="1554"/>
    </location>
</feature>
<feature type="compositionally biased region" description="Basic and acidic residues" evidence="18">
    <location>
        <begin position="55"/>
        <end position="64"/>
    </location>
</feature>
<dbReference type="GO" id="GO:0000977">
    <property type="term" value="F:RNA polymerase II transcription regulatory region sequence-specific DNA binding"/>
    <property type="evidence" value="ECO:0007669"/>
    <property type="project" value="TreeGrafter"/>
</dbReference>
<name>A0A6P6PS53_CARAU</name>
<dbReference type="SMART" id="SM00438">
    <property type="entry name" value="ZnF_NFX"/>
    <property type="match status" value="9"/>
</dbReference>
<dbReference type="RefSeq" id="XP_026123622.1">
    <property type="nucleotide sequence ID" value="XM_026267837.1"/>
</dbReference>
<dbReference type="GO" id="GO:0000981">
    <property type="term" value="F:DNA-binding transcription factor activity, RNA polymerase II-specific"/>
    <property type="evidence" value="ECO:0007669"/>
    <property type="project" value="TreeGrafter"/>
</dbReference>
<dbReference type="InterPro" id="IPR034078">
    <property type="entry name" value="NFX1_fam"/>
</dbReference>
<dbReference type="PROSITE" id="PS50016">
    <property type="entry name" value="ZF_PHD_2"/>
    <property type="match status" value="1"/>
</dbReference>
<dbReference type="PROSITE" id="PS50089">
    <property type="entry name" value="ZF_RING_2"/>
    <property type="match status" value="1"/>
</dbReference>
<feature type="compositionally biased region" description="Basic and acidic residues" evidence="18">
    <location>
        <begin position="145"/>
        <end position="155"/>
    </location>
</feature>
<keyword evidence="11" id="KW-0805">Transcription regulation</keyword>
<accession>A0A6P6PS53</accession>
<evidence type="ECO:0000256" key="2">
    <source>
        <dbReference type="ARBA" id="ARBA00007269"/>
    </source>
</evidence>
<dbReference type="InterPro" id="IPR036867">
    <property type="entry name" value="R3H_dom_sf"/>
</dbReference>
<evidence type="ECO:0000259" key="21">
    <source>
        <dbReference type="PROSITE" id="PS51061"/>
    </source>
</evidence>
<feature type="region of interest" description="Disordered" evidence="18">
    <location>
        <begin position="1584"/>
        <end position="1604"/>
    </location>
</feature>
<dbReference type="SUPFAM" id="SSF57850">
    <property type="entry name" value="RING/U-box"/>
    <property type="match status" value="1"/>
</dbReference>
<dbReference type="GO" id="GO:0016740">
    <property type="term" value="F:transferase activity"/>
    <property type="evidence" value="ECO:0007669"/>
    <property type="project" value="UniProtKB-KW"/>
</dbReference>
<evidence type="ECO:0000256" key="13">
    <source>
        <dbReference type="ARBA" id="ARBA00023163"/>
    </source>
</evidence>
<dbReference type="SUPFAM" id="SSF82708">
    <property type="entry name" value="R3H domain"/>
    <property type="match status" value="1"/>
</dbReference>
<feature type="compositionally biased region" description="Polar residues" evidence="18">
    <location>
        <begin position="1"/>
        <end position="13"/>
    </location>
</feature>
<dbReference type="GO" id="GO:0000122">
    <property type="term" value="P:negative regulation of transcription by RNA polymerase II"/>
    <property type="evidence" value="ECO:0007669"/>
    <property type="project" value="TreeGrafter"/>
</dbReference>
<comment type="subcellular location">
    <subcellularLocation>
        <location evidence="1">Nucleus</location>
    </subcellularLocation>
</comment>
<keyword evidence="5" id="KW-0808">Transferase</keyword>
<feature type="region of interest" description="Disordered" evidence="18">
    <location>
        <begin position="1"/>
        <end position="830"/>
    </location>
</feature>
<evidence type="ECO:0000256" key="8">
    <source>
        <dbReference type="ARBA" id="ARBA00022771"/>
    </source>
</evidence>
<feature type="compositionally biased region" description="Basic and acidic residues" evidence="18">
    <location>
        <begin position="814"/>
        <end position="830"/>
    </location>
</feature>
<evidence type="ECO:0000256" key="9">
    <source>
        <dbReference type="ARBA" id="ARBA00022786"/>
    </source>
</evidence>
<comment type="similarity">
    <text evidence="2">Belongs to the NFX1 family.</text>
</comment>
<dbReference type="CTD" id="4799"/>
<dbReference type="GO" id="GO:0005634">
    <property type="term" value="C:nucleus"/>
    <property type="evidence" value="ECO:0007669"/>
    <property type="project" value="UniProtKB-SubCell"/>
</dbReference>
<keyword evidence="12" id="KW-0238">DNA-binding</keyword>
<keyword evidence="7" id="KW-0677">Repeat</keyword>
<evidence type="ECO:0000256" key="11">
    <source>
        <dbReference type="ARBA" id="ARBA00023015"/>
    </source>
</evidence>
<keyword evidence="22" id="KW-1185">Reference proteome</keyword>
<evidence type="ECO:0000256" key="7">
    <source>
        <dbReference type="ARBA" id="ARBA00022737"/>
    </source>
</evidence>
<feature type="compositionally biased region" description="Basic and acidic residues" evidence="18">
    <location>
        <begin position="246"/>
        <end position="793"/>
    </location>
</feature>
<dbReference type="SMART" id="SM00393">
    <property type="entry name" value="R3H"/>
    <property type="match status" value="1"/>
</dbReference>
<dbReference type="InterPro" id="IPR001841">
    <property type="entry name" value="Znf_RING"/>
</dbReference>
<evidence type="ECO:0000256" key="4">
    <source>
        <dbReference type="ARBA" id="ARBA00022553"/>
    </source>
</evidence>
<dbReference type="Proteomes" id="UP000515129">
    <property type="component" value="Chromosome 7"/>
</dbReference>
<evidence type="ECO:0000256" key="15">
    <source>
        <dbReference type="ARBA" id="ARBA00072498"/>
    </source>
</evidence>
<feature type="compositionally biased region" description="Basic and acidic residues" evidence="18">
    <location>
        <begin position="98"/>
        <end position="116"/>
    </location>
</feature>
<evidence type="ECO:0000259" key="19">
    <source>
        <dbReference type="PROSITE" id="PS50016"/>
    </source>
</evidence>
<keyword evidence="6" id="KW-0479">Metal-binding</keyword>
<reference evidence="23" key="1">
    <citation type="submission" date="2025-08" db="UniProtKB">
        <authorList>
            <consortium name="RefSeq"/>
        </authorList>
    </citation>
    <scope>IDENTIFICATION</scope>
    <source>
        <strain evidence="23">Wakin</strain>
        <tissue evidence="23">Muscle</tissue>
    </source>
</reference>
<organism evidence="22 23">
    <name type="scientific">Carassius auratus</name>
    <name type="common">Goldfish</name>
    <dbReference type="NCBI Taxonomy" id="7957"/>
    <lineage>
        <taxon>Eukaryota</taxon>
        <taxon>Metazoa</taxon>
        <taxon>Chordata</taxon>
        <taxon>Craniata</taxon>
        <taxon>Vertebrata</taxon>
        <taxon>Euteleostomi</taxon>
        <taxon>Actinopterygii</taxon>
        <taxon>Neopterygii</taxon>
        <taxon>Teleostei</taxon>
        <taxon>Ostariophysi</taxon>
        <taxon>Cypriniformes</taxon>
        <taxon>Cyprinidae</taxon>
        <taxon>Cyprininae</taxon>
        <taxon>Carassius</taxon>
    </lineage>
</organism>
<dbReference type="InterPro" id="IPR019787">
    <property type="entry name" value="Znf_PHD-finger"/>
</dbReference>
<evidence type="ECO:0000256" key="3">
    <source>
        <dbReference type="ARBA" id="ARBA00022491"/>
    </source>
</evidence>
<evidence type="ECO:0000256" key="10">
    <source>
        <dbReference type="ARBA" id="ARBA00022833"/>
    </source>
</evidence>
<feature type="compositionally biased region" description="Basic and acidic residues" evidence="18">
    <location>
        <begin position="175"/>
        <end position="196"/>
    </location>
</feature>
<dbReference type="PANTHER" id="PTHR12360:SF12">
    <property type="entry name" value="TRANSCRIPTIONAL REPRESSOR NF-X1"/>
    <property type="match status" value="1"/>
</dbReference>
<keyword evidence="3" id="KW-0678">Repressor</keyword>
<protein>
    <recommendedName>
        <fullName evidence="15">Transcriptional repressor NF-X1</fullName>
    </recommendedName>
    <alternativeName>
        <fullName evidence="16">Nuclear transcription factor, X box-binding protein 1</fullName>
    </alternativeName>
</protein>
<keyword evidence="10" id="KW-0862">Zinc</keyword>
<dbReference type="InterPro" id="IPR000967">
    <property type="entry name" value="Znf_NFX1"/>
</dbReference>
<keyword evidence="8 17" id="KW-0863">Zinc-finger</keyword>
<keyword evidence="13" id="KW-0804">Transcription</keyword>
<dbReference type="Pfam" id="PF01422">
    <property type="entry name" value="zf-NF-X1"/>
    <property type="match status" value="8"/>
</dbReference>
<evidence type="ECO:0000256" key="12">
    <source>
        <dbReference type="ARBA" id="ARBA00023125"/>
    </source>
</evidence>
<sequence>MAESSVTDTSKLNPESAEFVPQAKTTQPYSRRSYRQQHHTQDWRAQHVRPHHHIRPSDETKLSQDESDNPDNNALLPPELPIRGDVRGRGRGGRQRGGRGDVRRINDRHAPSERSTKPGSDNDSSGWEHRACDRERPNSPTSNRSTDEDKKERSAVEANVKVSYQASRRKQINKARADRSIKEPQPKDQVENRENQADAGVTRPAAVHEHPEPEQRNFKGWRGGDRRMQPSSWRKGPAPSHGIEGNWREREPAQIREDERRGAEDEGRRQEESSRNRGAVRGEERRGVEDEGRRQEESSRNRGAVRGEERRGVEDESRRQEESSRNRGAVRGDERRGAEDESRRQEESSRNRGAARGEERRGVEDEGRRQEESSRNREAVRGEERRGAEDESRRHEESSRNRGAVRGEERRGVEDESRRHEESSRNRGAVRGEERRGAEDEGRRQEESSRNRGAVRGEERRGVEDEGRRQEESSRNRGAARGEERRGAEDESRRHEESSRNRGAVRGEERRGVEDESRRHEESSRNRGAVRGEERRGAEDEGRRQEESSRNRGAVRGEERRGVEDEGRRQEESSRNRGAARGEERRGAEDEGRRQEESSRNRGAARDRGAVRGEERRGAEDESRRHEESSRNRGAVRGEERRGAEDESRRQEESSRNRGAARGEERRGAEDESRRHEESSRNRGAARDRGAARGEERRGVEDESRRQEESSRNRGAVRGEERRGVEDEGGRHEESSRNRGAARDRGAVRGEERRGVEDESRRQEESSRNRGAVRGEERRGVEDEGGRHEESSRTRGAARGKRPLIQNPGLRRGAGPERRTGLVKHVEPPKSKETQTGCLIEQLTEEKYECMVCCEVIRVMAPVWSCQSCYHVFHLNCIKKWARSPASQADDGSEGWRCPACQHVALKAPNAYSCFCGKVTNPEFQRTEIPHSCGDMCGKKRSGGECNHPCNILCHPGPCPQCPAFITKSCICGKMRKQVRCSQTGPLLCEEVCGAPLNCSEHFCAQVCHSGPCQPCQLRVQQACFCGVAFREVACGTDREKFDGSGHFSCCKPCGKMLDCQSHRCQQICHPGQCQSCPLSPKLVHSCSCGQTPLSKLLELGYPERKSCTDPIPSCGKTCNKPLPCGDGDSVHLCEKLCHEDSCGPCSLTSSIKCRCGSNSKEVPCAAIQTEQDMVFTCEKRCNKKRSCGRHKCGELCCVDVEHKCSMICGYKLNCGLHRCQDVCHRGNCQPCWQTSFDELACYCGETVLFPPIPCGTRPPECKNLCTRSHDCDHPVFHSCHSEERCPPCTYLTKKWCMGNHEQRSNIPCHLQDISCGLVCDKLLPCGSHHCKKICHRGECQAEGECKQPCTHPRASCGHPCAAPCHPGTPCPPTICSAKVALQCDCGRKKETVPCADAASSYQRYAAIAVASKLSDMQLGESVDIGPLTKKEQRKARLECDQECAALERNRRLAEALQIDLSVDPFNKSASSKYSDSLKEDARKDFKFVSEIEEEIKNLVELVNKGKQPKRSHCFPPMKREHLRIIHELAEAYGVETVSYDSEPKRNVVVTAVRGKSVCPNTSLAALIERETVSRAPPPIAHIKQHTSKADNSNAWMNQSKEEPTIDYFDVQD</sequence>
<dbReference type="CDD" id="cd02643">
    <property type="entry name" value="R3H_NF-X1"/>
    <property type="match status" value="1"/>
</dbReference>
<evidence type="ECO:0000256" key="14">
    <source>
        <dbReference type="ARBA" id="ARBA00023242"/>
    </source>
</evidence>
<evidence type="ECO:0000256" key="1">
    <source>
        <dbReference type="ARBA" id="ARBA00004123"/>
    </source>
</evidence>
<dbReference type="KEGG" id="caua:113106170"/>
<feature type="domain" description="PHD-type" evidence="19">
    <location>
        <begin position="847"/>
        <end position="904"/>
    </location>
</feature>
<evidence type="ECO:0000313" key="22">
    <source>
        <dbReference type="Proteomes" id="UP000515129"/>
    </source>
</evidence>
<dbReference type="Pfam" id="PF01424">
    <property type="entry name" value="R3H"/>
    <property type="match status" value="1"/>
</dbReference>
<feature type="compositionally biased region" description="Basic and acidic residues" evidence="18">
    <location>
        <begin position="126"/>
        <end position="137"/>
    </location>
</feature>
<dbReference type="InterPro" id="IPR034076">
    <property type="entry name" value="R3H_NF-X1"/>
</dbReference>
<evidence type="ECO:0000256" key="17">
    <source>
        <dbReference type="PROSITE-ProRule" id="PRU00175"/>
    </source>
</evidence>
<dbReference type="Gene3D" id="3.30.1370.50">
    <property type="entry name" value="R3H-like domain"/>
    <property type="match status" value="1"/>
</dbReference>
<evidence type="ECO:0000256" key="16">
    <source>
        <dbReference type="ARBA" id="ARBA00078536"/>
    </source>
</evidence>
<dbReference type="FunFam" id="3.30.1370.50:FF:000003">
    <property type="entry name" value="Transcriptional repressor NF-X1 isoform 1"/>
    <property type="match status" value="1"/>
</dbReference>
<dbReference type="CDD" id="cd16696">
    <property type="entry name" value="RING-CH-C4HC3_NFX1"/>
    <property type="match status" value="1"/>
</dbReference>
<feature type="domain" description="RING-type" evidence="20">
    <location>
        <begin position="850"/>
        <end position="902"/>
    </location>
</feature>
<dbReference type="PANTHER" id="PTHR12360">
    <property type="entry name" value="NUCLEAR TRANSCRIPTION FACTOR, X-BOX BINDING 1 NFX1"/>
    <property type="match status" value="1"/>
</dbReference>
<dbReference type="OrthoDB" id="6512771at2759"/>
<feature type="compositionally biased region" description="Polar residues" evidence="18">
    <location>
        <begin position="1590"/>
        <end position="1599"/>
    </location>
</feature>
<evidence type="ECO:0000256" key="5">
    <source>
        <dbReference type="ARBA" id="ARBA00022679"/>
    </source>
</evidence>
<keyword evidence="9" id="KW-0833">Ubl conjugation pathway</keyword>
<evidence type="ECO:0000256" key="6">
    <source>
        <dbReference type="ARBA" id="ARBA00022723"/>
    </source>
</evidence>
<keyword evidence="4" id="KW-0597">Phosphoprotein</keyword>
<evidence type="ECO:0000256" key="18">
    <source>
        <dbReference type="SAM" id="MobiDB-lite"/>
    </source>
</evidence>
<keyword evidence="14" id="KW-0539">Nucleus</keyword>
<feature type="compositionally biased region" description="Basic and acidic residues" evidence="18">
    <location>
        <begin position="206"/>
        <end position="228"/>
    </location>
</feature>
<evidence type="ECO:0000259" key="20">
    <source>
        <dbReference type="PROSITE" id="PS50089"/>
    </source>
</evidence>
<dbReference type="PROSITE" id="PS51061">
    <property type="entry name" value="R3H"/>
    <property type="match status" value="1"/>
</dbReference>
<proteinExistence type="inferred from homology"/>